<reference evidence="2 3" key="1">
    <citation type="submission" date="2020-02" db="EMBL/GenBank/DDBJ databases">
        <authorList>
            <person name="Ferguson B K."/>
        </authorList>
    </citation>
    <scope>NUCLEOTIDE SEQUENCE [LARGE SCALE GENOMIC DNA]</scope>
</reference>
<feature type="compositionally biased region" description="Low complexity" evidence="1">
    <location>
        <begin position="248"/>
        <end position="265"/>
    </location>
</feature>
<feature type="compositionally biased region" description="Polar residues" evidence="1">
    <location>
        <begin position="1"/>
        <end position="11"/>
    </location>
</feature>
<sequence length="349" mass="41074">MRLAQETNNNCERQHRMGTILQREGGRERERERETRRRCARLETTTERTAAAAAARGCPTRLLQFFDCYDIEILQMKMGLYQTKNAHHPILAKMKQIILLRHHIFLIFIYAVQNQDERRRQVVAFLQGHPQRDQCRRQGGQSSRWQAPSQEDHRRQPSEAYSGMQSGKGFAQWSRGHKFDNRRWLNFWKIRKISPIHLPPPATTQCPRNGKKSYSPRASSSTSHDYSRVRKDDARCVDTLFGNRAQRNSSSSYNSNSSREWSSPSHAKSPGNVDRRINRYAARCISARIYYHYHYFYVLLLPLSRLLSFDARPALRSSIIRLYRRMHTRSPTTTTNTFSFAYTHTQWYT</sequence>
<feature type="region of interest" description="Disordered" evidence="1">
    <location>
        <begin position="245"/>
        <end position="272"/>
    </location>
</feature>
<evidence type="ECO:0000256" key="1">
    <source>
        <dbReference type="SAM" id="MobiDB-lite"/>
    </source>
</evidence>
<accession>A0A6H5IIF9</accession>
<keyword evidence="3" id="KW-1185">Reference proteome</keyword>
<dbReference type="Proteomes" id="UP000479190">
    <property type="component" value="Unassembled WGS sequence"/>
</dbReference>
<dbReference type="EMBL" id="CADCXV010000881">
    <property type="protein sequence ID" value="CAB0037948.1"/>
    <property type="molecule type" value="Genomic_DNA"/>
</dbReference>
<feature type="region of interest" description="Disordered" evidence="1">
    <location>
        <begin position="1"/>
        <end position="37"/>
    </location>
</feature>
<feature type="region of interest" description="Disordered" evidence="1">
    <location>
        <begin position="130"/>
        <end position="172"/>
    </location>
</feature>
<feature type="region of interest" description="Disordered" evidence="1">
    <location>
        <begin position="198"/>
        <end position="230"/>
    </location>
</feature>
<feature type="compositionally biased region" description="Basic and acidic residues" evidence="1">
    <location>
        <begin position="24"/>
        <end position="37"/>
    </location>
</feature>
<gene>
    <name evidence="2" type="ORF">TBRA_LOCUS9751</name>
</gene>
<name>A0A6H5IIF9_9HYME</name>
<dbReference type="AlphaFoldDB" id="A0A6H5IIF9"/>
<organism evidence="2 3">
    <name type="scientific">Trichogramma brassicae</name>
    <dbReference type="NCBI Taxonomy" id="86971"/>
    <lineage>
        <taxon>Eukaryota</taxon>
        <taxon>Metazoa</taxon>
        <taxon>Ecdysozoa</taxon>
        <taxon>Arthropoda</taxon>
        <taxon>Hexapoda</taxon>
        <taxon>Insecta</taxon>
        <taxon>Pterygota</taxon>
        <taxon>Neoptera</taxon>
        <taxon>Endopterygota</taxon>
        <taxon>Hymenoptera</taxon>
        <taxon>Apocrita</taxon>
        <taxon>Proctotrupomorpha</taxon>
        <taxon>Chalcidoidea</taxon>
        <taxon>Trichogrammatidae</taxon>
        <taxon>Trichogramma</taxon>
    </lineage>
</organism>
<feature type="compositionally biased region" description="Polar residues" evidence="1">
    <location>
        <begin position="139"/>
        <end position="149"/>
    </location>
</feature>
<proteinExistence type="predicted"/>
<evidence type="ECO:0000313" key="3">
    <source>
        <dbReference type="Proteomes" id="UP000479190"/>
    </source>
</evidence>
<protein>
    <submittedName>
        <fullName evidence="2">Uncharacterized protein</fullName>
    </submittedName>
</protein>
<evidence type="ECO:0000313" key="2">
    <source>
        <dbReference type="EMBL" id="CAB0037948.1"/>
    </source>
</evidence>